<dbReference type="AlphaFoldDB" id="A0A9D4GW04"/>
<feature type="chain" id="PRO_5038953075" description="Tyrosine specific protein phosphatases domain-containing protein" evidence="1">
    <location>
        <begin position="20"/>
        <end position="449"/>
    </location>
</feature>
<organism evidence="2 3">
    <name type="scientific">Dreissena polymorpha</name>
    <name type="common">Zebra mussel</name>
    <name type="synonym">Mytilus polymorpha</name>
    <dbReference type="NCBI Taxonomy" id="45954"/>
    <lineage>
        <taxon>Eukaryota</taxon>
        <taxon>Metazoa</taxon>
        <taxon>Spiralia</taxon>
        <taxon>Lophotrochozoa</taxon>
        <taxon>Mollusca</taxon>
        <taxon>Bivalvia</taxon>
        <taxon>Autobranchia</taxon>
        <taxon>Heteroconchia</taxon>
        <taxon>Euheterodonta</taxon>
        <taxon>Imparidentia</taxon>
        <taxon>Neoheterodontei</taxon>
        <taxon>Myida</taxon>
        <taxon>Dreissenoidea</taxon>
        <taxon>Dreissenidae</taxon>
        <taxon>Dreissena</taxon>
    </lineage>
</organism>
<sequence length="449" mass="50900">MEFQNVCTWLVAIIATCASSVTVQVDTAVKRQPPGLKSPMKVWWAKELTPDFHIAGRLTERQIKYASEAGFRSILSLFMYETNDGGNFGGEYLPTTAEAWATAHMAGLQYVALIGGNDDWTSIDTIQRFHDVLPALRKPILLHCDRGYTITFVTLMHMANQTRHNSSFEPKIYSHNFYKITAAMGLDFTHDDMKEVVANVTGEPVVEKPPKHNCEPEEWRDFWLAHPISKNWYMGGQVRKCDVKILEQTGFKAIINMRLGVTHNGQPSQEPTALLNVKDEPTTYGNSTTPPRQDLKTLETNKINEHHSSDYISKKSRINYETENPLEFGDDIGYNEDAEEEVVLKTSLKYYHIPIPPNSTFTASMFSQIRDTLIQAGQLGPVMLHCSDGRRVAYFGVLAAAIHEGHDLNWALKRVQELGFEVSPDVQPDVYKMYCESFEQSHSFKNEEL</sequence>
<dbReference type="EMBL" id="JAIWYP010000005">
    <property type="protein sequence ID" value="KAH3820937.1"/>
    <property type="molecule type" value="Genomic_DNA"/>
</dbReference>
<feature type="signal peptide" evidence="1">
    <location>
        <begin position="1"/>
        <end position="19"/>
    </location>
</feature>
<name>A0A9D4GW04_DREPO</name>
<evidence type="ECO:0000313" key="2">
    <source>
        <dbReference type="EMBL" id="KAH3820937.1"/>
    </source>
</evidence>
<reference evidence="2" key="1">
    <citation type="journal article" date="2019" name="bioRxiv">
        <title>The Genome of the Zebra Mussel, Dreissena polymorpha: A Resource for Invasive Species Research.</title>
        <authorList>
            <person name="McCartney M.A."/>
            <person name="Auch B."/>
            <person name="Kono T."/>
            <person name="Mallez S."/>
            <person name="Zhang Y."/>
            <person name="Obille A."/>
            <person name="Becker A."/>
            <person name="Abrahante J.E."/>
            <person name="Garbe J."/>
            <person name="Badalamenti J.P."/>
            <person name="Herman A."/>
            <person name="Mangelson H."/>
            <person name="Liachko I."/>
            <person name="Sullivan S."/>
            <person name="Sone E.D."/>
            <person name="Koren S."/>
            <person name="Silverstein K.A.T."/>
            <person name="Beckman K.B."/>
            <person name="Gohl D.M."/>
        </authorList>
    </citation>
    <scope>NUCLEOTIDE SEQUENCE</scope>
    <source>
        <strain evidence="2">Duluth1</strain>
        <tissue evidence="2">Whole animal</tissue>
    </source>
</reference>
<dbReference type="SUPFAM" id="SSF52799">
    <property type="entry name" value="(Phosphotyrosine protein) phosphatases II"/>
    <property type="match status" value="1"/>
</dbReference>
<evidence type="ECO:0000313" key="3">
    <source>
        <dbReference type="Proteomes" id="UP000828390"/>
    </source>
</evidence>
<evidence type="ECO:0000256" key="1">
    <source>
        <dbReference type="SAM" id="SignalP"/>
    </source>
</evidence>
<evidence type="ECO:0008006" key="4">
    <source>
        <dbReference type="Google" id="ProtNLM"/>
    </source>
</evidence>
<reference evidence="2" key="2">
    <citation type="submission" date="2020-11" db="EMBL/GenBank/DDBJ databases">
        <authorList>
            <person name="McCartney M.A."/>
            <person name="Auch B."/>
            <person name="Kono T."/>
            <person name="Mallez S."/>
            <person name="Becker A."/>
            <person name="Gohl D.M."/>
            <person name="Silverstein K.A.T."/>
            <person name="Koren S."/>
            <person name="Bechman K.B."/>
            <person name="Herman A."/>
            <person name="Abrahante J.E."/>
            <person name="Garbe J."/>
        </authorList>
    </citation>
    <scope>NUCLEOTIDE SEQUENCE</scope>
    <source>
        <strain evidence="2">Duluth1</strain>
        <tissue evidence="2">Whole animal</tissue>
    </source>
</reference>
<dbReference type="Proteomes" id="UP000828390">
    <property type="component" value="Unassembled WGS sequence"/>
</dbReference>
<keyword evidence="3" id="KW-1185">Reference proteome</keyword>
<proteinExistence type="predicted"/>
<dbReference type="Gene3D" id="3.90.190.10">
    <property type="entry name" value="Protein tyrosine phosphatase superfamily"/>
    <property type="match status" value="3"/>
</dbReference>
<protein>
    <recommendedName>
        <fullName evidence="4">Tyrosine specific protein phosphatases domain-containing protein</fullName>
    </recommendedName>
</protein>
<gene>
    <name evidence="2" type="ORF">DPMN_122688</name>
</gene>
<comment type="caution">
    <text evidence="2">The sequence shown here is derived from an EMBL/GenBank/DDBJ whole genome shotgun (WGS) entry which is preliminary data.</text>
</comment>
<accession>A0A9D4GW04</accession>
<dbReference type="OrthoDB" id="6123911at2759"/>
<keyword evidence="1" id="KW-0732">Signal</keyword>
<dbReference type="InterPro" id="IPR029021">
    <property type="entry name" value="Prot-tyrosine_phosphatase-like"/>
</dbReference>